<dbReference type="Proteomes" id="UP000236161">
    <property type="component" value="Unassembled WGS sequence"/>
</dbReference>
<protein>
    <submittedName>
        <fullName evidence="1">Uncharacterized protein</fullName>
    </submittedName>
</protein>
<sequence length="62" mass="7133">MVVLLHMMSVQVTEFERLSSDYPNCLDFGEIFTSLLKDPTTRNPDYLLKDGHLFKGTRLCVP</sequence>
<organism evidence="1 2">
    <name type="scientific">Apostasia shenzhenica</name>
    <dbReference type="NCBI Taxonomy" id="1088818"/>
    <lineage>
        <taxon>Eukaryota</taxon>
        <taxon>Viridiplantae</taxon>
        <taxon>Streptophyta</taxon>
        <taxon>Embryophyta</taxon>
        <taxon>Tracheophyta</taxon>
        <taxon>Spermatophyta</taxon>
        <taxon>Magnoliopsida</taxon>
        <taxon>Liliopsida</taxon>
        <taxon>Asparagales</taxon>
        <taxon>Orchidaceae</taxon>
        <taxon>Apostasioideae</taxon>
        <taxon>Apostasia</taxon>
    </lineage>
</organism>
<proteinExistence type="predicted"/>
<keyword evidence="2" id="KW-1185">Reference proteome</keyword>
<evidence type="ECO:0000313" key="1">
    <source>
        <dbReference type="EMBL" id="PKA50431.1"/>
    </source>
</evidence>
<gene>
    <name evidence="1" type="ORF">AXF42_Ash013520</name>
</gene>
<accession>A0A2I0A4F5</accession>
<reference evidence="1 2" key="1">
    <citation type="journal article" date="2017" name="Nature">
        <title>The Apostasia genome and the evolution of orchids.</title>
        <authorList>
            <person name="Zhang G.Q."/>
            <person name="Liu K.W."/>
            <person name="Li Z."/>
            <person name="Lohaus R."/>
            <person name="Hsiao Y.Y."/>
            <person name="Niu S.C."/>
            <person name="Wang J.Y."/>
            <person name="Lin Y.C."/>
            <person name="Xu Q."/>
            <person name="Chen L.J."/>
            <person name="Yoshida K."/>
            <person name="Fujiwara S."/>
            <person name="Wang Z.W."/>
            <person name="Zhang Y.Q."/>
            <person name="Mitsuda N."/>
            <person name="Wang M."/>
            <person name="Liu G.H."/>
            <person name="Pecoraro L."/>
            <person name="Huang H.X."/>
            <person name="Xiao X.J."/>
            <person name="Lin M."/>
            <person name="Wu X.Y."/>
            <person name="Wu W.L."/>
            <person name="Chen Y.Y."/>
            <person name="Chang S.B."/>
            <person name="Sakamoto S."/>
            <person name="Ohme-Takagi M."/>
            <person name="Yagi M."/>
            <person name="Zeng S.J."/>
            <person name="Shen C.Y."/>
            <person name="Yeh C.M."/>
            <person name="Luo Y.B."/>
            <person name="Tsai W.C."/>
            <person name="Van de Peer Y."/>
            <person name="Liu Z.J."/>
        </authorList>
    </citation>
    <scope>NUCLEOTIDE SEQUENCE [LARGE SCALE GENOMIC DNA]</scope>
    <source>
        <strain evidence="2">cv. Shenzhen</strain>
        <tissue evidence="1">Stem</tissue>
    </source>
</reference>
<name>A0A2I0A4F5_9ASPA</name>
<dbReference type="OrthoDB" id="1932715at2759"/>
<evidence type="ECO:0000313" key="2">
    <source>
        <dbReference type="Proteomes" id="UP000236161"/>
    </source>
</evidence>
<dbReference type="EMBL" id="KZ452026">
    <property type="protein sequence ID" value="PKA50431.1"/>
    <property type="molecule type" value="Genomic_DNA"/>
</dbReference>
<dbReference type="AlphaFoldDB" id="A0A2I0A4F5"/>